<gene>
    <name evidence="2" type="ORF">GKR67_14530</name>
</gene>
<keyword evidence="1" id="KW-0472">Membrane</keyword>
<proteinExistence type="predicted"/>
<dbReference type="AlphaFoldDB" id="A0AAW9VCG7"/>
<dbReference type="EMBL" id="WLUB01000048">
    <property type="protein sequence ID" value="MTC35823.1"/>
    <property type="molecule type" value="Genomic_DNA"/>
</dbReference>
<evidence type="ECO:0000313" key="3">
    <source>
        <dbReference type="Proteomes" id="UP000449944"/>
    </source>
</evidence>
<keyword evidence="1" id="KW-1133">Transmembrane helix</keyword>
<dbReference type="Proteomes" id="UP000449944">
    <property type="component" value="Unassembled WGS sequence"/>
</dbReference>
<reference evidence="2 3" key="1">
    <citation type="submission" date="2019-10" db="EMBL/GenBank/DDBJ databases">
        <title>Comparative genomic analysis of Providencia.</title>
        <authorList>
            <person name="Yuan C."/>
            <person name="Wei Y."/>
            <person name="Yin Z."/>
        </authorList>
    </citation>
    <scope>NUCLEOTIDE SEQUENCE [LARGE SCALE GENOMIC DNA]</scope>
    <source>
        <strain evidence="3">wls1934</strain>
    </source>
</reference>
<evidence type="ECO:0000256" key="1">
    <source>
        <dbReference type="SAM" id="Phobius"/>
    </source>
</evidence>
<sequence>MKIISTLVVILIVTTAFICGLFTNISTYVNDNPELSIKESVLDLVAYPTAATFRNIRYFPFREINNKKIGFYCGEVYGFVDGLPYGYKRFFIRKIKYADGTSNIGIPVVEKIENMLTQKEFDQLWKERCDTKMNS</sequence>
<feature type="transmembrane region" description="Helical" evidence="1">
    <location>
        <begin position="7"/>
        <end position="29"/>
    </location>
</feature>
<organism evidence="2 3">
    <name type="scientific">Providencia alcalifaciens</name>
    <dbReference type="NCBI Taxonomy" id="126385"/>
    <lineage>
        <taxon>Bacteria</taxon>
        <taxon>Pseudomonadati</taxon>
        <taxon>Pseudomonadota</taxon>
        <taxon>Gammaproteobacteria</taxon>
        <taxon>Enterobacterales</taxon>
        <taxon>Morganellaceae</taxon>
        <taxon>Providencia</taxon>
    </lineage>
</organism>
<protein>
    <submittedName>
        <fullName evidence="2">Uncharacterized protein</fullName>
    </submittedName>
</protein>
<accession>A0AAW9VCG7</accession>
<comment type="caution">
    <text evidence="2">The sequence shown here is derived from an EMBL/GenBank/DDBJ whole genome shotgun (WGS) entry which is preliminary data.</text>
</comment>
<name>A0AAW9VCG7_9GAMM</name>
<keyword evidence="1" id="KW-0812">Transmembrane</keyword>
<evidence type="ECO:0000313" key="2">
    <source>
        <dbReference type="EMBL" id="MTC35823.1"/>
    </source>
</evidence>